<proteinExistence type="predicted"/>
<feature type="compositionally biased region" description="Basic and acidic residues" evidence="1">
    <location>
        <begin position="7"/>
        <end position="22"/>
    </location>
</feature>
<feature type="transmembrane region" description="Helical" evidence="2">
    <location>
        <begin position="31"/>
        <end position="50"/>
    </location>
</feature>
<keyword evidence="2" id="KW-0812">Transmembrane</keyword>
<evidence type="ECO:0000313" key="4">
    <source>
        <dbReference type="Proteomes" id="UP000199423"/>
    </source>
</evidence>
<accession>A0A1I7MUH9</accession>
<keyword evidence="2" id="KW-1133">Transmembrane helix</keyword>
<name>A0A1I7MUH9_9HYPH</name>
<dbReference type="Proteomes" id="UP000199423">
    <property type="component" value="Unassembled WGS sequence"/>
</dbReference>
<keyword evidence="2" id="KW-0472">Membrane</keyword>
<protein>
    <submittedName>
        <fullName evidence="3">Uncharacterized protein</fullName>
    </submittedName>
</protein>
<feature type="region of interest" description="Disordered" evidence="1">
    <location>
        <begin position="1"/>
        <end position="25"/>
    </location>
</feature>
<evidence type="ECO:0000313" key="3">
    <source>
        <dbReference type="EMBL" id="SFV26053.1"/>
    </source>
</evidence>
<gene>
    <name evidence="3" type="ORF">SAMN04488557_0305</name>
</gene>
<dbReference type="STRING" id="51670.SAMN04488557_0305"/>
<evidence type="ECO:0000256" key="2">
    <source>
        <dbReference type="SAM" id="Phobius"/>
    </source>
</evidence>
<reference evidence="4" key="1">
    <citation type="submission" date="2016-10" db="EMBL/GenBank/DDBJ databases">
        <authorList>
            <person name="Varghese N."/>
            <person name="Submissions S."/>
        </authorList>
    </citation>
    <scope>NUCLEOTIDE SEQUENCE [LARGE SCALE GENOMIC DNA]</scope>
    <source>
        <strain evidence="4">DSM 1565</strain>
    </source>
</reference>
<organism evidence="3 4">
    <name type="scientific">Hyphomicrobium facile</name>
    <dbReference type="NCBI Taxonomy" id="51670"/>
    <lineage>
        <taxon>Bacteria</taxon>
        <taxon>Pseudomonadati</taxon>
        <taxon>Pseudomonadota</taxon>
        <taxon>Alphaproteobacteria</taxon>
        <taxon>Hyphomicrobiales</taxon>
        <taxon>Hyphomicrobiaceae</taxon>
        <taxon>Hyphomicrobium</taxon>
    </lineage>
</organism>
<dbReference type="AlphaFoldDB" id="A0A1I7MUH9"/>
<dbReference type="RefSeq" id="WP_143111299.1">
    <property type="nucleotide sequence ID" value="NZ_FPCH01000001.1"/>
</dbReference>
<dbReference type="EMBL" id="FPCH01000001">
    <property type="protein sequence ID" value="SFV26053.1"/>
    <property type="molecule type" value="Genomic_DNA"/>
</dbReference>
<evidence type="ECO:0000256" key="1">
    <source>
        <dbReference type="SAM" id="MobiDB-lite"/>
    </source>
</evidence>
<sequence length="113" mass="12284">MGSADMNRPDDDTMETQEHDENGSILSDPTVALLAAGAIGFAVGAVIWRYRKSNTSSYGSFGRAFDVARSGATDTVQRLSRKLQEEGYSPAQIEGAAKKHLGRFIDAVQRRAY</sequence>
<keyword evidence="4" id="KW-1185">Reference proteome</keyword>
<dbReference type="OrthoDB" id="7205828at2"/>